<name>A0A175VPX5_9PEZI</name>
<organism evidence="1 2">
    <name type="scientific">Madurella mycetomatis</name>
    <dbReference type="NCBI Taxonomy" id="100816"/>
    <lineage>
        <taxon>Eukaryota</taxon>
        <taxon>Fungi</taxon>
        <taxon>Dikarya</taxon>
        <taxon>Ascomycota</taxon>
        <taxon>Pezizomycotina</taxon>
        <taxon>Sordariomycetes</taxon>
        <taxon>Sordariomycetidae</taxon>
        <taxon>Sordariales</taxon>
        <taxon>Sordariales incertae sedis</taxon>
        <taxon>Madurella</taxon>
    </lineage>
</organism>
<sequence length="107" mass="12282">MAPRYSKEVVVKTLEQIRDDFGRLLNRKEVQNTPDLKETVARMREEMAQHVEWAKCHPADGDFTVWTGGWEIPSRYQAIIENPQVIADELEYKAPKEGLGRLGPSTN</sequence>
<evidence type="ECO:0000313" key="1">
    <source>
        <dbReference type="EMBL" id="KXX73557.1"/>
    </source>
</evidence>
<keyword evidence="2" id="KW-1185">Reference proteome</keyword>
<dbReference type="EMBL" id="LCTW02000454">
    <property type="protein sequence ID" value="KXX73557.1"/>
    <property type="molecule type" value="Genomic_DNA"/>
</dbReference>
<evidence type="ECO:0000313" key="2">
    <source>
        <dbReference type="Proteomes" id="UP000078237"/>
    </source>
</evidence>
<dbReference type="VEuPathDB" id="FungiDB:MMYC01_210067"/>
<dbReference type="Proteomes" id="UP000078237">
    <property type="component" value="Unassembled WGS sequence"/>
</dbReference>
<dbReference type="AlphaFoldDB" id="A0A175VPX5"/>
<protein>
    <submittedName>
        <fullName evidence="1">Uncharacterized protein</fullName>
    </submittedName>
</protein>
<proteinExistence type="predicted"/>
<reference evidence="1 2" key="1">
    <citation type="journal article" date="2016" name="Genome Announc.">
        <title>Genome Sequence of Madurella mycetomatis mm55, Isolated from a Human Mycetoma Case in Sudan.</title>
        <authorList>
            <person name="Smit S."/>
            <person name="Derks M.F."/>
            <person name="Bervoets S."/>
            <person name="Fahal A."/>
            <person name="van Leeuwen W."/>
            <person name="van Belkum A."/>
            <person name="van de Sande W.W."/>
        </authorList>
    </citation>
    <scope>NUCLEOTIDE SEQUENCE [LARGE SCALE GENOMIC DNA]</scope>
    <source>
        <strain evidence="2">mm55</strain>
    </source>
</reference>
<comment type="caution">
    <text evidence="1">The sequence shown here is derived from an EMBL/GenBank/DDBJ whole genome shotgun (WGS) entry which is preliminary data.</text>
</comment>
<accession>A0A175VPX5</accession>
<gene>
    <name evidence="1" type="ORF">MMYC01_210067</name>
</gene>